<keyword evidence="18" id="KW-1185">Reference proteome</keyword>
<dbReference type="CDD" id="cd09932">
    <property type="entry name" value="SH2_C-SH2_PLC_gamma_like"/>
    <property type="match status" value="1"/>
</dbReference>
<dbReference type="Pfam" id="PF00017">
    <property type="entry name" value="SH2"/>
    <property type="match status" value="2"/>
</dbReference>
<dbReference type="Gene3D" id="2.30.30.40">
    <property type="entry name" value="SH3 Domains"/>
    <property type="match status" value="1"/>
</dbReference>
<evidence type="ECO:0000313" key="18">
    <source>
        <dbReference type="Proteomes" id="UP000828390"/>
    </source>
</evidence>
<evidence type="ECO:0000256" key="5">
    <source>
        <dbReference type="ARBA" id="ARBA00022737"/>
    </source>
</evidence>
<evidence type="ECO:0000256" key="11">
    <source>
        <dbReference type="ARBA" id="ARBA00023224"/>
    </source>
</evidence>
<evidence type="ECO:0000256" key="9">
    <source>
        <dbReference type="ARBA" id="ARBA00022999"/>
    </source>
</evidence>
<dbReference type="GO" id="GO:0016042">
    <property type="term" value="P:lipid catabolic process"/>
    <property type="evidence" value="ECO:0007669"/>
    <property type="project" value="UniProtKB-KW"/>
</dbReference>
<evidence type="ECO:0000256" key="1">
    <source>
        <dbReference type="ARBA" id="ARBA00001913"/>
    </source>
</evidence>
<feature type="domain" description="SH2" evidence="15">
    <location>
        <begin position="141"/>
        <end position="234"/>
    </location>
</feature>
<dbReference type="SUPFAM" id="SSF50044">
    <property type="entry name" value="SH3-domain"/>
    <property type="match status" value="1"/>
</dbReference>
<dbReference type="InterPro" id="IPR051184">
    <property type="entry name" value="Tyrosine-phos_adapter"/>
</dbReference>
<dbReference type="GO" id="GO:0007167">
    <property type="term" value="P:enzyme-linked receptor protein signaling pathway"/>
    <property type="evidence" value="ECO:0007669"/>
    <property type="project" value="TreeGrafter"/>
</dbReference>
<evidence type="ECO:0000256" key="8">
    <source>
        <dbReference type="ARBA" id="ARBA00022963"/>
    </source>
</evidence>
<dbReference type="PROSITE" id="PS50002">
    <property type="entry name" value="SH3"/>
    <property type="match status" value="1"/>
</dbReference>
<dbReference type="GO" id="GO:0030971">
    <property type="term" value="F:receptor tyrosine kinase binding"/>
    <property type="evidence" value="ECO:0007669"/>
    <property type="project" value="TreeGrafter"/>
</dbReference>
<dbReference type="SMART" id="SM00326">
    <property type="entry name" value="SH3"/>
    <property type="match status" value="1"/>
</dbReference>
<keyword evidence="5" id="KW-0677">Repeat</keyword>
<evidence type="ECO:0000259" key="15">
    <source>
        <dbReference type="PROSITE" id="PS50001"/>
    </source>
</evidence>
<organism evidence="17 18">
    <name type="scientific">Dreissena polymorpha</name>
    <name type="common">Zebra mussel</name>
    <name type="synonym">Mytilus polymorpha</name>
    <dbReference type="NCBI Taxonomy" id="45954"/>
    <lineage>
        <taxon>Eukaryota</taxon>
        <taxon>Metazoa</taxon>
        <taxon>Spiralia</taxon>
        <taxon>Lophotrochozoa</taxon>
        <taxon>Mollusca</taxon>
        <taxon>Bivalvia</taxon>
        <taxon>Autobranchia</taxon>
        <taxon>Heteroconchia</taxon>
        <taxon>Euheterodonta</taxon>
        <taxon>Imparidentia</taxon>
        <taxon>Neoheterodontei</taxon>
        <taxon>Myida</taxon>
        <taxon>Dreissenoidea</taxon>
        <taxon>Dreissenidae</taxon>
        <taxon>Dreissena</taxon>
    </lineage>
</organism>
<dbReference type="PRINTS" id="PR00452">
    <property type="entry name" value="SH3DOMAIN"/>
</dbReference>
<feature type="domain" description="SH2" evidence="15">
    <location>
        <begin position="32"/>
        <end position="130"/>
    </location>
</feature>
<dbReference type="FunFam" id="3.30.505.10:FF:000011">
    <property type="entry name" value="1-phosphatidylinositol 4,5-bisphosphate phosphodiesterase gamma"/>
    <property type="match status" value="1"/>
</dbReference>
<keyword evidence="4" id="KW-0597">Phosphoprotein</keyword>
<dbReference type="SUPFAM" id="SSF55550">
    <property type="entry name" value="SH2 domain"/>
    <property type="match status" value="2"/>
</dbReference>
<dbReference type="EC" id="3.1.4.11" evidence="2"/>
<dbReference type="FunFam" id="3.30.505.10:FF:000009">
    <property type="entry name" value="1-phosphatidylinositol 4,5-bisphosphate phosphodiesterase gamma"/>
    <property type="match status" value="1"/>
</dbReference>
<accession>A0A9D4E664</accession>
<dbReference type="AlphaFoldDB" id="A0A9D4E664"/>
<dbReference type="Pfam" id="PF00018">
    <property type="entry name" value="SH3_1"/>
    <property type="match status" value="1"/>
</dbReference>
<dbReference type="GO" id="GO:0004435">
    <property type="term" value="F:phosphatidylinositol-4,5-bisphosphate phospholipase C activity"/>
    <property type="evidence" value="ECO:0007669"/>
    <property type="project" value="UniProtKB-EC"/>
</dbReference>
<evidence type="ECO:0000259" key="16">
    <source>
        <dbReference type="PROSITE" id="PS50002"/>
    </source>
</evidence>
<keyword evidence="9 12" id="KW-0727">SH2 domain</keyword>
<keyword evidence="7" id="KW-0106">Calcium</keyword>
<dbReference type="Gene3D" id="2.30.29.30">
    <property type="entry name" value="Pleckstrin-homology domain (PH domain)/Phosphotyrosine-binding domain (PTB)"/>
    <property type="match status" value="1"/>
</dbReference>
<evidence type="ECO:0000256" key="14">
    <source>
        <dbReference type="SAM" id="MobiDB-lite"/>
    </source>
</evidence>
<keyword evidence="10" id="KW-0443">Lipid metabolism</keyword>
<feature type="region of interest" description="Disordered" evidence="14">
    <location>
        <begin position="1"/>
        <end position="36"/>
    </location>
</feature>
<name>A0A9D4E664_DREPO</name>
<evidence type="ECO:0000256" key="7">
    <source>
        <dbReference type="ARBA" id="ARBA00022837"/>
    </source>
</evidence>
<dbReference type="InterPro" id="IPR001452">
    <property type="entry name" value="SH3_domain"/>
</dbReference>
<reference evidence="17" key="1">
    <citation type="journal article" date="2019" name="bioRxiv">
        <title>The Genome of the Zebra Mussel, Dreissena polymorpha: A Resource for Invasive Species Research.</title>
        <authorList>
            <person name="McCartney M.A."/>
            <person name="Auch B."/>
            <person name="Kono T."/>
            <person name="Mallez S."/>
            <person name="Zhang Y."/>
            <person name="Obille A."/>
            <person name="Becker A."/>
            <person name="Abrahante J.E."/>
            <person name="Garbe J."/>
            <person name="Badalamenti J.P."/>
            <person name="Herman A."/>
            <person name="Mangelson H."/>
            <person name="Liachko I."/>
            <person name="Sullivan S."/>
            <person name="Sone E.D."/>
            <person name="Koren S."/>
            <person name="Silverstein K.A.T."/>
            <person name="Beckman K.B."/>
            <person name="Gohl D.M."/>
        </authorList>
    </citation>
    <scope>NUCLEOTIDE SEQUENCE</scope>
    <source>
        <strain evidence="17">Duluth1</strain>
        <tissue evidence="17">Whole animal</tissue>
    </source>
</reference>
<protein>
    <recommendedName>
        <fullName evidence="2">phosphoinositide phospholipase C</fullName>
        <ecNumber evidence="2">3.1.4.11</ecNumber>
    </recommendedName>
</protein>
<dbReference type="Proteomes" id="UP000828390">
    <property type="component" value="Unassembled WGS sequence"/>
</dbReference>
<proteinExistence type="predicted"/>
<feature type="compositionally biased region" description="Acidic residues" evidence="14">
    <location>
        <begin position="20"/>
        <end position="32"/>
    </location>
</feature>
<sequence>MTVSEHSHSDPLNYTLDDTHQEEEEEEEEEEVSRDREVTVYLTKLKDYEYLGDGTFLVRESDTFVGDFSLSFRWQSTINHCRIKSKQEMGQSKYYLIEGTMFDSLYNLIMYYRTHPLKGNTFSMTLREPVPQPQSHEGAEWYNANVDRKEAERMLTMIPYDGAFMVRTSDKRSENDQSTYAISFRAEGKIKHCRIRQEGRLFTIGDAEFESLTELVHYYEKNPLYKKMKLRKPVNSKVVEEEGQASAMAAEELYGEGIYHFPNAYTSQVTVKALHDYQANCEDELTFYKGSIIYNVNKQDSGWWRGDYGEKRQYWFPANYVVELESKDESTENTPLGNLQKGVIDVTGCITEVVQARGNKPCCFRIYSPSIPGSGHLEIACDSESDMKDWVENIRLCADNLHDQVLTEKHFAGDSHLANNKSPNHLAPGVRRATKMECGNLSGQPYSKRLSLVLNSSDVDANVKMAAEDVASVLKQL</sequence>
<evidence type="ECO:0000256" key="13">
    <source>
        <dbReference type="PROSITE-ProRule" id="PRU00192"/>
    </source>
</evidence>
<keyword evidence="6" id="KW-0378">Hydrolase</keyword>
<dbReference type="PANTHER" id="PTHR19969:SF5">
    <property type="entry name" value="CRK-LIKE PROTEIN"/>
    <property type="match status" value="1"/>
</dbReference>
<keyword evidence="3 13" id="KW-0728">SH3 domain</keyword>
<dbReference type="SMART" id="SM00252">
    <property type="entry name" value="SH2"/>
    <property type="match status" value="2"/>
</dbReference>
<dbReference type="EMBL" id="JAIWYP010000009">
    <property type="protein sequence ID" value="KAH3773021.1"/>
    <property type="molecule type" value="Genomic_DNA"/>
</dbReference>
<comment type="cofactor">
    <cofactor evidence="1">
        <name>Ca(2+)</name>
        <dbReference type="ChEBI" id="CHEBI:29108"/>
    </cofactor>
</comment>
<dbReference type="SMART" id="SM00233">
    <property type="entry name" value="PH"/>
    <property type="match status" value="1"/>
</dbReference>
<feature type="domain" description="SH3" evidence="16">
    <location>
        <begin position="266"/>
        <end position="326"/>
    </location>
</feature>
<dbReference type="Gene3D" id="3.30.505.10">
    <property type="entry name" value="SH2 domain"/>
    <property type="match status" value="2"/>
</dbReference>
<dbReference type="GO" id="GO:0016477">
    <property type="term" value="P:cell migration"/>
    <property type="evidence" value="ECO:0007669"/>
    <property type="project" value="TreeGrafter"/>
</dbReference>
<dbReference type="InterPro" id="IPR001849">
    <property type="entry name" value="PH_domain"/>
</dbReference>
<dbReference type="GO" id="GO:0035591">
    <property type="term" value="F:signaling adaptor activity"/>
    <property type="evidence" value="ECO:0007669"/>
    <property type="project" value="TreeGrafter"/>
</dbReference>
<evidence type="ECO:0000256" key="4">
    <source>
        <dbReference type="ARBA" id="ARBA00022553"/>
    </source>
</evidence>
<dbReference type="InterPro" id="IPR000980">
    <property type="entry name" value="SH2"/>
</dbReference>
<dbReference type="PRINTS" id="PR00401">
    <property type="entry name" value="SH2DOMAIN"/>
</dbReference>
<evidence type="ECO:0000256" key="6">
    <source>
        <dbReference type="ARBA" id="ARBA00022801"/>
    </source>
</evidence>
<dbReference type="SUPFAM" id="SSF50729">
    <property type="entry name" value="PH domain-like"/>
    <property type="match status" value="1"/>
</dbReference>
<dbReference type="FunFam" id="2.30.30.40:FF:000119">
    <property type="entry name" value="1-phosphatidylinositol 4,5-bisphosphate phosphodiesterase gamma"/>
    <property type="match status" value="1"/>
</dbReference>
<evidence type="ECO:0000256" key="12">
    <source>
        <dbReference type="PROSITE-ProRule" id="PRU00191"/>
    </source>
</evidence>
<reference evidence="17" key="2">
    <citation type="submission" date="2020-11" db="EMBL/GenBank/DDBJ databases">
        <authorList>
            <person name="McCartney M.A."/>
            <person name="Auch B."/>
            <person name="Kono T."/>
            <person name="Mallez S."/>
            <person name="Becker A."/>
            <person name="Gohl D.M."/>
            <person name="Silverstein K.A.T."/>
            <person name="Koren S."/>
            <person name="Bechman K.B."/>
            <person name="Herman A."/>
            <person name="Abrahante J.E."/>
            <person name="Garbe J."/>
        </authorList>
    </citation>
    <scope>NUCLEOTIDE SEQUENCE</scope>
    <source>
        <strain evidence="17">Duluth1</strain>
        <tissue evidence="17">Whole animal</tissue>
    </source>
</reference>
<dbReference type="PROSITE" id="PS50001">
    <property type="entry name" value="SH2"/>
    <property type="match status" value="2"/>
</dbReference>
<dbReference type="InterPro" id="IPR036028">
    <property type="entry name" value="SH3-like_dom_sf"/>
</dbReference>
<dbReference type="InterPro" id="IPR011993">
    <property type="entry name" value="PH-like_dom_sf"/>
</dbReference>
<keyword evidence="8" id="KW-0442">Lipid degradation</keyword>
<dbReference type="InterPro" id="IPR036860">
    <property type="entry name" value="SH2_dom_sf"/>
</dbReference>
<comment type="caution">
    <text evidence="17">The sequence shown here is derived from an EMBL/GenBank/DDBJ whole genome shotgun (WGS) entry which is preliminary data.</text>
</comment>
<evidence type="ECO:0000256" key="10">
    <source>
        <dbReference type="ARBA" id="ARBA00023098"/>
    </source>
</evidence>
<evidence type="ECO:0000313" key="17">
    <source>
        <dbReference type="EMBL" id="KAH3773021.1"/>
    </source>
</evidence>
<dbReference type="GO" id="GO:0005737">
    <property type="term" value="C:cytoplasm"/>
    <property type="evidence" value="ECO:0007669"/>
    <property type="project" value="TreeGrafter"/>
</dbReference>
<dbReference type="PANTHER" id="PTHR19969">
    <property type="entry name" value="SH2-SH3 ADAPTOR PROTEIN-RELATED"/>
    <property type="match status" value="1"/>
</dbReference>
<gene>
    <name evidence="17" type="ORF">DPMN_174369</name>
</gene>
<evidence type="ECO:0000256" key="2">
    <source>
        <dbReference type="ARBA" id="ARBA00012368"/>
    </source>
</evidence>
<keyword evidence="11" id="KW-0807">Transducer</keyword>
<dbReference type="InterPro" id="IPR035023">
    <property type="entry name" value="PLC-gamma_C-SH2"/>
</dbReference>
<evidence type="ECO:0000256" key="3">
    <source>
        <dbReference type="ARBA" id="ARBA00022443"/>
    </source>
</evidence>